<evidence type="ECO:0000259" key="2">
    <source>
        <dbReference type="Pfam" id="PF06890"/>
    </source>
</evidence>
<feature type="region of interest" description="Disordered" evidence="1">
    <location>
        <begin position="159"/>
        <end position="179"/>
    </location>
</feature>
<sequence>MADNARKTSTRIHMSMGICRVTNGMTQDKNTPTIQAVFAGDEARDNLTLMQHYGFASSPLPGADGIAIFQSGDRNKGVVIATNDQRYRIKSLNSGEVAIYDKSGSFITLKQDGSIEISPKNKKMTINSDIQVNGNIKVTEDIDVQNIKASGDVKAGSISLKTHQHPNGNNGSPTGAPTS</sequence>
<dbReference type="AlphaFoldDB" id="A0A9W4TQI1"/>
<dbReference type="EMBL" id="CAMXCS010000007">
    <property type="protein sequence ID" value="CAI3956835.1"/>
    <property type="molecule type" value="Genomic_DNA"/>
</dbReference>
<dbReference type="InterPro" id="IPR014462">
    <property type="entry name" value="Phage_Mu_Gp45"/>
</dbReference>
<reference evidence="3" key="1">
    <citation type="submission" date="2022-10" db="EMBL/GenBank/DDBJ databases">
        <authorList>
            <person name="Botero Cardona J."/>
        </authorList>
    </citation>
    <scope>NUCLEOTIDE SEQUENCE</scope>
    <source>
        <strain evidence="3">LMG 31819</strain>
        <strain evidence="4">R-53529</strain>
    </source>
</reference>
<gene>
    <name evidence="4" type="ORF">R53529_LOCUS2049</name>
    <name evidence="3" type="ORF">R53530_LOCUS1963</name>
</gene>
<comment type="caution">
    <text evidence="3">The sequence shown here is derived from an EMBL/GenBank/DDBJ whole genome shotgun (WGS) entry which is preliminary data.</text>
</comment>
<dbReference type="Proteomes" id="UP001154259">
    <property type="component" value="Unassembled WGS sequence"/>
</dbReference>
<name>A0A9W4TQI1_9PROT</name>
<feature type="domain" description="Bacteriophage Mu Gp45 N-terminal" evidence="2">
    <location>
        <begin position="27"/>
        <end position="86"/>
    </location>
</feature>
<dbReference type="EMBL" id="CAMXCM010000007">
    <property type="protein sequence ID" value="CAI3953339.1"/>
    <property type="molecule type" value="Genomic_DNA"/>
</dbReference>
<dbReference type="RefSeq" id="WP_271790468.1">
    <property type="nucleotide sequence ID" value="NZ_CAMXCM010000007.1"/>
</dbReference>
<accession>A0A9W4TQI1</accession>
<dbReference type="PIRSF" id="PIRSF012337">
    <property type="entry name" value="gp45"/>
    <property type="match status" value="1"/>
</dbReference>
<evidence type="ECO:0000313" key="4">
    <source>
        <dbReference type="EMBL" id="CAI3956835.1"/>
    </source>
</evidence>
<evidence type="ECO:0000313" key="3">
    <source>
        <dbReference type="EMBL" id="CAI3953339.1"/>
    </source>
</evidence>
<dbReference type="InterPro" id="IPR013046">
    <property type="entry name" value="GpV/Gp45"/>
</dbReference>
<dbReference type="Proteomes" id="UP001154255">
    <property type="component" value="Unassembled WGS sequence"/>
</dbReference>
<evidence type="ECO:0000313" key="5">
    <source>
        <dbReference type="Proteomes" id="UP001154255"/>
    </source>
</evidence>
<proteinExistence type="predicted"/>
<dbReference type="Pfam" id="PF06890">
    <property type="entry name" value="Phage_Mu_Gp45"/>
    <property type="match status" value="1"/>
</dbReference>
<evidence type="ECO:0000256" key="1">
    <source>
        <dbReference type="SAM" id="MobiDB-lite"/>
    </source>
</evidence>
<evidence type="ECO:0000313" key="6">
    <source>
        <dbReference type="Proteomes" id="UP001154259"/>
    </source>
</evidence>
<keyword evidence="6" id="KW-1185">Reference proteome</keyword>
<dbReference type="NCBIfam" id="TIGR01644">
    <property type="entry name" value="phage_P2_V"/>
    <property type="match status" value="1"/>
</dbReference>
<protein>
    <submittedName>
        <fullName evidence="3 4">Mu-like prophage protein gp45 (Gp45)</fullName>
    </submittedName>
</protein>
<organism evidence="3 5">
    <name type="scientific">Commensalibacter communis</name>
    <dbReference type="NCBI Taxonomy" id="2972786"/>
    <lineage>
        <taxon>Bacteria</taxon>
        <taxon>Pseudomonadati</taxon>
        <taxon>Pseudomonadota</taxon>
        <taxon>Alphaproteobacteria</taxon>
        <taxon>Acetobacterales</taxon>
        <taxon>Acetobacteraceae</taxon>
    </lineage>
</organism>
<dbReference type="InterPro" id="IPR053861">
    <property type="entry name" value="Phage_Mu_Gp45_N"/>
</dbReference>